<evidence type="ECO:0000256" key="2">
    <source>
        <dbReference type="ARBA" id="ARBA00022598"/>
    </source>
</evidence>
<organism evidence="4 5">
    <name type="scientific">Arcanobacterium pinnipediorum</name>
    <dbReference type="NCBI Taxonomy" id="1503041"/>
    <lineage>
        <taxon>Bacteria</taxon>
        <taxon>Bacillati</taxon>
        <taxon>Actinomycetota</taxon>
        <taxon>Actinomycetes</taxon>
        <taxon>Actinomycetales</taxon>
        <taxon>Actinomycetaceae</taxon>
        <taxon>Arcanobacterium</taxon>
    </lineage>
</organism>
<dbReference type="RefSeq" id="WP_252673509.1">
    <property type="nucleotide sequence ID" value="NZ_CP099547.1"/>
</dbReference>
<dbReference type="EMBL" id="CP099547">
    <property type="protein sequence ID" value="USR79643.1"/>
    <property type="molecule type" value="Genomic_DNA"/>
</dbReference>
<dbReference type="InterPro" id="IPR000873">
    <property type="entry name" value="AMP-dep_synth/lig_dom"/>
</dbReference>
<sequence>MPNDHLTHAMSRQPDPHIVVCDGTELALIESHVRHALAGDAPRPLFVVGPHVSPEQALSEVRRVGYPAGTGVLMRTSGSTSGTGKIVALSWQSLFYSAQATHRALAGPGRWLADLPLFHIAGFQTIVRSVLAGLPALHMSLGELLAQGSLTALSQLGDPIYCSVVPTQLSRIVSSPELLEAARQLIFLVGGGPTSPLLLGRAHAAGLEVHTSYGMTETCGGCVYDGHPIGDARIRISDRNQISITGSMVALGYLPAHEDGAMNDVGDGASIVPASASAPQIIPSLPPISQHTHHTRDLGEFSSDGVLRILGRIDDAITTGGLTIIPRIIEEVVEAQLAHTTVVVGIDDDEWGQSAIAIVDMPADRLDAETHYQVRSKVKSILGAGWQPRKILPLSALQCQTWPQTPSGKIDRRTIAELTSLYFLHGNIT</sequence>
<keyword evidence="2" id="KW-0436">Ligase</keyword>
<dbReference type="Pfam" id="PF00501">
    <property type="entry name" value="AMP-binding"/>
    <property type="match status" value="1"/>
</dbReference>
<comment type="similarity">
    <text evidence="1">Belongs to the ATP-dependent AMP-binding enzyme family.</text>
</comment>
<evidence type="ECO:0000259" key="3">
    <source>
        <dbReference type="Pfam" id="PF00501"/>
    </source>
</evidence>
<dbReference type="InterPro" id="IPR042099">
    <property type="entry name" value="ANL_N_sf"/>
</dbReference>
<evidence type="ECO:0000313" key="4">
    <source>
        <dbReference type="EMBL" id="USR79643.1"/>
    </source>
</evidence>
<dbReference type="Gene3D" id="3.30.300.30">
    <property type="match status" value="1"/>
</dbReference>
<feature type="domain" description="AMP-dependent synthetase/ligase" evidence="3">
    <location>
        <begin position="72"/>
        <end position="227"/>
    </location>
</feature>
<dbReference type="Proteomes" id="UP001056109">
    <property type="component" value="Chromosome"/>
</dbReference>
<name>A0ABY5AKB8_9ACTO</name>
<dbReference type="Gene3D" id="3.40.50.12780">
    <property type="entry name" value="N-terminal domain of ligase-like"/>
    <property type="match status" value="1"/>
</dbReference>
<reference evidence="4" key="1">
    <citation type="submission" date="2022-06" db="EMBL/GenBank/DDBJ databases">
        <title>Complete Genome Sequence of Arcanobacterium pinnipediorum strain DSM 28752 isolated from a harbour seal.</title>
        <authorList>
            <person name="Borowiak M."/>
            <person name="Kreitlow A."/>
            <person name="Alssahen M."/>
            <person name="Malorny B."/>
            <person name="Laemmler C."/>
            <person name="Prenger-Berninghoff E."/>
            <person name="Siebert U."/>
            <person name="Ploetz M."/>
            <person name="Abdulmawjood A."/>
        </authorList>
    </citation>
    <scope>NUCLEOTIDE SEQUENCE</scope>
    <source>
        <strain evidence="4">DSM 28752</strain>
    </source>
</reference>
<dbReference type="InterPro" id="IPR045851">
    <property type="entry name" value="AMP-bd_C_sf"/>
</dbReference>
<accession>A0ABY5AKB8</accession>
<evidence type="ECO:0000256" key="1">
    <source>
        <dbReference type="ARBA" id="ARBA00006432"/>
    </source>
</evidence>
<proteinExistence type="inferred from homology"/>
<gene>
    <name evidence="4" type="ORF">NG665_01210</name>
</gene>
<protein>
    <submittedName>
        <fullName evidence="4">AMP-binding protein</fullName>
    </submittedName>
</protein>
<evidence type="ECO:0000313" key="5">
    <source>
        <dbReference type="Proteomes" id="UP001056109"/>
    </source>
</evidence>
<dbReference type="SUPFAM" id="SSF56801">
    <property type="entry name" value="Acetyl-CoA synthetase-like"/>
    <property type="match status" value="1"/>
</dbReference>
<dbReference type="PANTHER" id="PTHR43201:SF5">
    <property type="entry name" value="MEDIUM-CHAIN ACYL-COA LIGASE ACSF2, MITOCHONDRIAL"/>
    <property type="match status" value="1"/>
</dbReference>
<keyword evidence="5" id="KW-1185">Reference proteome</keyword>
<dbReference type="PANTHER" id="PTHR43201">
    <property type="entry name" value="ACYL-COA SYNTHETASE"/>
    <property type="match status" value="1"/>
</dbReference>